<feature type="domain" description="Amidohydrolase-related" evidence="2">
    <location>
        <begin position="35"/>
        <end position="269"/>
    </location>
</feature>
<comment type="similarity">
    <text evidence="1">Belongs to the metallo-dependent hydrolases superfamily.</text>
</comment>
<evidence type="ECO:0000313" key="4">
    <source>
        <dbReference type="Proteomes" id="UP000316199"/>
    </source>
</evidence>
<dbReference type="Proteomes" id="UP000316199">
    <property type="component" value="Unassembled WGS sequence"/>
</dbReference>
<comment type="caution">
    <text evidence="3">The sequence shown here is derived from an EMBL/GenBank/DDBJ whole genome shotgun (WGS) entry which is preliminary data.</text>
</comment>
<evidence type="ECO:0000256" key="1">
    <source>
        <dbReference type="ARBA" id="ARBA00038310"/>
    </source>
</evidence>
<protein>
    <submittedName>
        <fullName evidence="3">Amidohydrolase</fullName>
    </submittedName>
</protein>
<evidence type="ECO:0000259" key="2">
    <source>
        <dbReference type="Pfam" id="PF04909"/>
    </source>
</evidence>
<dbReference type="InterPro" id="IPR006680">
    <property type="entry name" value="Amidohydro-rel"/>
</dbReference>
<keyword evidence="3" id="KW-0378">Hydrolase</keyword>
<dbReference type="InterPro" id="IPR032466">
    <property type="entry name" value="Metal_Hydrolase"/>
</dbReference>
<dbReference type="AlphaFoldDB" id="A0A520RYF8"/>
<sequence>QANVDTSIAPVGETEFVQGIAAISASNTFGPTRVAKGIVSFADLTLGERVRTVLEAHQQAGANRFRGIRHASGWHASPEIRNSHTNPVESIMSQDKFLAGMSVLNDMGLTFDAWCYHHQISEFVKLARTFPGVTMILDHFGGPLGIGPYEGRLKEVFLEWKDNIQELIDCKNVYIKLGGLNMKLNGHGWHKRSLPPTSDELVGATAPYYEECINLFGADRCMFESNFPVDKESCSYAILWNAFKKITSRNSKIERQKLFHDTAVKVYRLID</sequence>
<name>A0A520RYF8_9GAMM</name>
<dbReference type="Pfam" id="PF04909">
    <property type="entry name" value="Amidohydro_2"/>
    <property type="match status" value="1"/>
</dbReference>
<dbReference type="EMBL" id="SHAG01000041">
    <property type="protein sequence ID" value="RZO75273.1"/>
    <property type="molecule type" value="Genomic_DNA"/>
</dbReference>
<dbReference type="PANTHER" id="PTHR43569:SF1">
    <property type="entry name" value="BLL3371 PROTEIN"/>
    <property type="match status" value="1"/>
</dbReference>
<organism evidence="3 4">
    <name type="scientific">OM182 bacterium</name>
    <dbReference type="NCBI Taxonomy" id="2510334"/>
    <lineage>
        <taxon>Bacteria</taxon>
        <taxon>Pseudomonadati</taxon>
        <taxon>Pseudomonadota</taxon>
        <taxon>Gammaproteobacteria</taxon>
        <taxon>OMG group</taxon>
        <taxon>OM182 clade</taxon>
    </lineage>
</organism>
<evidence type="ECO:0000313" key="3">
    <source>
        <dbReference type="EMBL" id="RZO75273.1"/>
    </source>
</evidence>
<gene>
    <name evidence="3" type="ORF">EVA68_07445</name>
</gene>
<feature type="non-terminal residue" evidence="3">
    <location>
        <position position="1"/>
    </location>
</feature>
<dbReference type="PANTHER" id="PTHR43569">
    <property type="entry name" value="AMIDOHYDROLASE"/>
    <property type="match status" value="1"/>
</dbReference>
<dbReference type="Gene3D" id="3.20.20.140">
    <property type="entry name" value="Metal-dependent hydrolases"/>
    <property type="match status" value="1"/>
</dbReference>
<reference evidence="3 4" key="1">
    <citation type="submission" date="2019-02" db="EMBL/GenBank/DDBJ databases">
        <title>Prokaryotic population dynamics and viral predation in marine succession experiment using metagenomics: the confinement effect.</title>
        <authorList>
            <person name="Haro-Moreno J.M."/>
            <person name="Rodriguez-Valera F."/>
            <person name="Lopez-Perez M."/>
        </authorList>
    </citation>
    <scope>NUCLEOTIDE SEQUENCE [LARGE SCALE GENOMIC DNA]</scope>
    <source>
        <strain evidence="3">MED-G157</strain>
    </source>
</reference>
<dbReference type="SUPFAM" id="SSF51556">
    <property type="entry name" value="Metallo-dependent hydrolases"/>
    <property type="match status" value="1"/>
</dbReference>
<dbReference type="InterPro" id="IPR052350">
    <property type="entry name" value="Metallo-dep_Lactonases"/>
</dbReference>
<proteinExistence type="inferred from homology"/>
<accession>A0A520RYF8</accession>
<dbReference type="GO" id="GO:0016787">
    <property type="term" value="F:hydrolase activity"/>
    <property type="evidence" value="ECO:0007669"/>
    <property type="project" value="UniProtKB-KW"/>
</dbReference>